<dbReference type="VEuPathDB" id="TriTrypDB:TcG_00097"/>
<dbReference type="VEuPathDB" id="TriTrypDB:TcG_00096"/>
<dbReference type="VEuPathDB" id="TriTrypDB:TcYC6_0050440"/>
<dbReference type="VEuPathDB" id="TriTrypDB:ECC02_003947"/>
<dbReference type="VEuPathDB" id="TriTrypDB:TcCL_NonESM01799"/>
<evidence type="ECO:0000313" key="1">
    <source>
        <dbReference type="EMBL" id="PWU95949.1"/>
    </source>
</evidence>
<gene>
    <name evidence="1" type="ORF">C4B63_20g132</name>
</gene>
<comment type="caution">
    <text evidence="1">The sequence shown here is derived from an EMBL/GenBank/DDBJ whole genome shotgun (WGS) entry which is preliminary data.</text>
</comment>
<sequence>MGLRKATSGFYGDLPYCSPVESSVFFDAVAASRMHRISESMISRADSISYFMKENTPFYDLFLRLRKGFDGNDPKLKHGGVLEFLDIIPSLFHSSSAHRLVRESKEGNSFVVIESKEPSDMCGIFDVAKQDDLSVYVFVSLDLKGMDCMWQSLLTFLLGGASTEKNMVYVLPIIDFYLQKGNTYGEFLFSLWAIGVSSILHHFALIAVDSVRERLHKVSIRIGALKGHEGDSILDDVQLFFEDKLRVCVYRVLNTEVLPNDPFAVETECAITAVDREEWLEKVTELILGVHEELCDTGEEKPKKDDAKLRCVLFIIPDIISLQNDLQKHLSDSYASTPIIVATKESQIYELLALHNRSAPIVFFCSPQNLREQLLKPEHERYLNRLCVEVFFYSEINRYVCDIALIRMLFPGRQPFYLLPYPLFDATNSDERNGKANELEESFLEEAINVVLWLFRRFKLENCRKGIQPVLRISEMFFISRGAALIFEKVMKAMKSSGLVSSLNISDELYSFRLEVLGRAVSYRFCLPYESKFPEFTSFDVKCIFWCHAFRQPKETALKLISSAHHFPTWVEAAINNFCLQHRIKLENDIVTEREALVKGLSLIPKFDGINSRIKTFLTYPSGKRMPILGSFVSASSTRSRGWFEQAPVSKSAESVTRPHVNVYCYPSHNELCEICFGDHTIQCPLDLSYPLIVTHIVLHTTLWNNAIILESGNDNGLAAPLPIPLALLHSPTLNSILEDVDDGKVGFWLDNCMDSTPPLSDPLELASLMAKTPSLLGLCDHEALRRKRTQVDLITKRQKCEVKEVSAPLSEAEAATIREFANAAIKLGRENAEKRFKGMRGFAFLNSSHENHAYYLHVLGQSKP</sequence>
<dbReference type="VEuPathDB" id="TriTrypDB:BCY84_01566"/>
<dbReference type="VEuPathDB" id="TriTrypDB:C4B63_20g132"/>
<evidence type="ECO:0000313" key="2">
    <source>
        <dbReference type="Proteomes" id="UP000246121"/>
    </source>
</evidence>
<dbReference type="VEuPathDB" id="TriTrypDB:TcBrA4_0036440"/>
<organism evidence="1 2">
    <name type="scientific">Trypanosoma cruzi</name>
    <dbReference type="NCBI Taxonomy" id="5693"/>
    <lineage>
        <taxon>Eukaryota</taxon>
        <taxon>Discoba</taxon>
        <taxon>Euglenozoa</taxon>
        <taxon>Kinetoplastea</taxon>
        <taxon>Metakinetoplastina</taxon>
        <taxon>Trypanosomatida</taxon>
        <taxon>Trypanosomatidae</taxon>
        <taxon>Trypanosoma</taxon>
        <taxon>Schizotrypanum</taxon>
    </lineage>
</organism>
<dbReference type="VEuPathDB" id="TriTrypDB:C3747_68g108"/>
<dbReference type="VEuPathDB" id="TriTrypDB:TCSYLVIO_005283"/>
<dbReference type="EMBL" id="PRFA01000020">
    <property type="protein sequence ID" value="PWU95949.1"/>
    <property type="molecule type" value="Genomic_DNA"/>
</dbReference>
<dbReference type="VEuPathDB" id="TriTrypDB:TcCLB.508707.270"/>
<protein>
    <submittedName>
        <fullName evidence="1">Uncharacterized protein</fullName>
    </submittedName>
</protein>
<reference evidence="1 2" key="1">
    <citation type="journal article" date="2018" name="Microb. Genom.">
        <title>Expanding an expanded genome: long-read sequencing of Trypanosoma cruzi.</title>
        <authorList>
            <person name="Berna L."/>
            <person name="Rodriguez M."/>
            <person name="Chiribao M.L."/>
            <person name="Parodi-Talice A."/>
            <person name="Pita S."/>
            <person name="Rijo G."/>
            <person name="Alvarez-Valin F."/>
            <person name="Robello C."/>
        </authorList>
    </citation>
    <scope>NUCLEOTIDE SEQUENCE [LARGE SCALE GENOMIC DNA]</scope>
    <source>
        <strain evidence="1 2">Dm28c</strain>
    </source>
</reference>
<dbReference type="VEuPathDB" id="TriTrypDB:TcCLB.511541.40"/>
<name>A0A2V2VHP2_TRYCR</name>
<dbReference type="VEuPathDB" id="TriTrypDB:TCDM_02640"/>
<dbReference type="AlphaFoldDB" id="A0A2V2VHP2"/>
<accession>A0A2V2VHP2</accession>
<proteinExistence type="predicted"/>
<dbReference type="VEuPathDB" id="TriTrypDB:Tc_MARK_2777"/>
<dbReference type="Proteomes" id="UP000246121">
    <property type="component" value="Unassembled WGS sequence"/>
</dbReference>